<evidence type="ECO:0000313" key="1">
    <source>
        <dbReference type="EMBL" id="KYN35766.1"/>
    </source>
</evidence>
<gene>
    <name evidence="1" type="ORF">ALC56_09879</name>
</gene>
<dbReference type="EMBL" id="KQ981791">
    <property type="protein sequence ID" value="KYN35766.1"/>
    <property type="molecule type" value="Genomic_DNA"/>
</dbReference>
<accession>A0A151JUR5</accession>
<keyword evidence="2" id="KW-1185">Reference proteome</keyword>
<dbReference type="Proteomes" id="UP000078541">
    <property type="component" value="Unassembled WGS sequence"/>
</dbReference>
<dbReference type="AlphaFoldDB" id="A0A151JUR5"/>
<reference evidence="1 2" key="1">
    <citation type="submission" date="2016-03" db="EMBL/GenBank/DDBJ databases">
        <title>Trachymyrmex septentrionalis WGS genome.</title>
        <authorList>
            <person name="Nygaard S."/>
            <person name="Hu H."/>
            <person name="Boomsma J."/>
            <person name="Zhang G."/>
        </authorList>
    </citation>
    <scope>NUCLEOTIDE SEQUENCE [LARGE SCALE GENOMIC DNA]</scope>
    <source>
        <strain evidence="1">Tsep2-gDNA-1</strain>
        <tissue evidence="1">Whole body</tissue>
    </source>
</reference>
<sequence>AYSFGRGYACHPVENFRGPARIGRMLAHINARDAYIFERMQQRYIVPYLLDPTIRTRKHTQIRAQLPLAAGSHTKRLFYERRTQRPGPRISSEIASTSITNSHLARPDAVPPSGGFSARCPPSCYFGSPESDFHFDEFLRISMVELDRCRAFLWNKAFHCAVGHAFLRMPDWYAEVSSGMQRHPIFADRSRLRPREFRLLHTASRTAPAGFKSAPWATASKSDT</sequence>
<feature type="non-terminal residue" evidence="1">
    <location>
        <position position="1"/>
    </location>
</feature>
<evidence type="ECO:0000313" key="2">
    <source>
        <dbReference type="Proteomes" id="UP000078541"/>
    </source>
</evidence>
<proteinExistence type="predicted"/>
<organism evidence="1 2">
    <name type="scientific">Trachymyrmex septentrionalis</name>
    <dbReference type="NCBI Taxonomy" id="34720"/>
    <lineage>
        <taxon>Eukaryota</taxon>
        <taxon>Metazoa</taxon>
        <taxon>Ecdysozoa</taxon>
        <taxon>Arthropoda</taxon>
        <taxon>Hexapoda</taxon>
        <taxon>Insecta</taxon>
        <taxon>Pterygota</taxon>
        <taxon>Neoptera</taxon>
        <taxon>Endopterygota</taxon>
        <taxon>Hymenoptera</taxon>
        <taxon>Apocrita</taxon>
        <taxon>Aculeata</taxon>
        <taxon>Formicoidea</taxon>
        <taxon>Formicidae</taxon>
        <taxon>Myrmicinae</taxon>
        <taxon>Trachymyrmex</taxon>
    </lineage>
</organism>
<protein>
    <submittedName>
        <fullName evidence="1">Uncharacterized protein</fullName>
    </submittedName>
</protein>
<name>A0A151JUR5_9HYME</name>